<gene>
    <name evidence="2" type="ORF">AB8998_09675</name>
</gene>
<dbReference type="EMBL" id="JBGEDP010000001">
    <property type="protein sequence ID" value="MEY8015263.1"/>
    <property type="molecule type" value="Genomic_DNA"/>
</dbReference>
<proteinExistence type="predicted"/>
<keyword evidence="2" id="KW-0808">Transferase</keyword>
<accession>A0ABV4BY69</accession>
<comment type="caution">
    <text evidence="2">The sequence shown here is derived from an EMBL/GenBank/DDBJ whole genome shotgun (WGS) entry which is preliminary data.</text>
</comment>
<name>A0ABV4BY69_9MYCO</name>
<dbReference type="RefSeq" id="WP_369737690.1">
    <property type="nucleotide sequence ID" value="NZ_JBGEDP010000001.1"/>
</dbReference>
<dbReference type="InterPro" id="IPR016181">
    <property type="entry name" value="Acyl_CoA_acyltransferase"/>
</dbReference>
<dbReference type="GO" id="GO:0016746">
    <property type="term" value="F:acyltransferase activity"/>
    <property type="evidence" value="ECO:0007669"/>
    <property type="project" value="UniProtKB-KW"/>
</dbReference>
<organism evidence="2 3">
    <name type="scientific">Mycobacterium servetii</name>
    <dbReference type="NCBI Taxonomy" id="3237418"/>
    <lineage>
        <taxon>Bacteria</taxon>
        <taxon>Bacillati</taxon>
        <taxon>Actinomycetota</taxon>
        <taxon>Actinomycetes</taxon>
        <taxon>Mycobacteriales</taxon>
        <taxon>Mycobacteriaceae</taxon>
        <taxon>Mycobacterium</taxon>
    </lineage>
</organism>
<evidence type="ECO:0000313" key="3">
    <source>
        <dbReference type="Proteomes" id="UP001564760"/>
    </source>
</evidence>
<protein>
    <submittedName>
        <fullName evidence="2">GNAT family N-acetyltransferase</fullName>
        <ecNumber evidence="2">2.3.1.-</ecNumber>
    </submittedName>
</protein>
<dbReference type="InterPro" id="IPR000182">
    <property type="entry name" value="GNAT_dom"/>
</dbReference>
<evidence type="ECO:0000259" key="1">
    <source>
        <dbReference type="PROSITE" id="PS51186"/>
    </source>
</evidence>
<feature type="domain" description="N-acetyltransferase" evidence="1">
    <location>
        <begin position="3"/>
        <end position="174"/>
    </location>
</feature>
<dbReference type="EC" id="2.3.1.-" evidence="2"/>
<sequence length="218" mass="24293">MSVVISHVRPEEAGGAYEWHRGFAASNDHLFPRTREHYAELAENYQAFAAREDGDYLGLCYYAQDEQSTEWEVGGLMVAANQRGRRLGMTLMAVTLGNLLIDVNPLEAVEGEAPQWIISHVIKGNDAPRGIIVDRLKFAHRKPVKIPSEVLPGLRTQEDGMVHGDEFEMTVPATLIALAEWCDGWTGQLGDGTPAEIELREMLTLRDWAEAFREMASA</sequence>
<keyword evidence="3" id="KW-1185">Reference proteome</keyword>
<dbReference type="SUPFAM" id="SSF55729">
    <property type="entry name" value="Acyl-CoA N-acyltransferases (Nat)"/>
    <property type="match status" value="1"/>
</dbReference>
<reference evidence="2 3" key="1">
    <citation type="submission" date="2024-08" db="EMBL/GenBank/DDBJ databases">
        <title>Mycobacterium servetensis sp. nov., a novel rapid-growing mycobacterial species recovered from a human patient in Zaragoza, Spain.</title>
        <authorList>
            <person name="Tristancho-Baro A.I."/>
            <person name="Buenestado-Serrano S."/>
            <person name="Garcia De Viedma D."/>
            <person name="Milagro-Beamonte A."/>
            <person name="Burillo N."/>
            <person name="Sanz S."/>
            <person name="Lopez-Calleja A.I."/>
            <person name="Penas-Utrilla D."/>
            <person name="Guardingo M."/>
            <person name="Garcia M.J."/>
            <person name="Vinuelas-Bayon J."/>
        </authorList>
    </citation>
    <scope>NUCLEOTIDE SEQUENCE [LARGE SCALE GENOMIC DNA]</scope>
    <source>
        <strain evidence="3">HUMS_12744610</strain>
    </source>
</reference>
<dbReference type="Proteomes" id="UP001564760">
    <property type="component" value="Unassembled WGS sequence"/>
</dbReference>
<dbReference type="Pfam" id="PF00583">
    <property type="entry name" value="Acetyltransf_1"/>
    <property type="match status" value="1"/>
</dbReference>
<keyword evidence="2" id="KW-0012">Acyltransferase</keyword>
<dbReference type="PROSITE" id="PS51186">
    <property type="entry name" value="GNAT"/>
    <property type="match status" value="1"/>
</dbReference>
<evidence type="ECO:0000313" key="2">
    <source>
        <dbReference type="EMBL" id="MEY8015263.1"/>
    </source>
</evidence>
<dbReference type="Gene3D" id="3.40.630.30">
    <property type="match status" value="1"/>
</dbReference>